<dbReference type="Pfam" id="PF18759">
    <property type="entry name" value="Plavaka"/>
    <property type="match status" value="1"/>
</dbReference>
<feature type="compositionally biased region" description="Acidic residues" evidence="1">
    <location>
        <begin position="1051"/>
        <end position="1088"/>
    </location>
</feature>
<feature type="region of interest" description="Disordered" evidence="1">
    <location>
        <begin position="1039"/>
        <end position="1094"/>
    </location>
</feature>
<reference evidence="2" key="1">
    <citation type="submission" date="2020-11" db="EMBL/GenBank/DDBJ databases">
        <authorList>
            <consortium name="DOE Joint Genome Institute"/>
            <person name="Ahrendt S."/>
            <person name="Riley R."/>
            <person name="Andreopoulos W."/>
            <person name="Labutti K."/>
            <person name="Pangilinan J."/>
            <person name="Ruiz-Duenas F.J."/>
            <person name="Barrasa J.M."/>
            <person name="Sanchez-Garcia M."/>
            <person name="Camarero S."/>
            <person name="Miyauchi S."/>
            <person name="Serrano A."/>
            <person name="Linde D."/>
            <person name="Babiker R."/>
            <person name="Drula E."/>
            <person name="Ayuso-Fernandez I."/>
            <person name="Pacheco R."/>
            <person name="Padilla G."/>
            <person name="Ferreira P."/>
            <person name="Barriuso J."/>
            <person name="Kellner H."/>
            <person name="Castanera R."/>
            <person name="Alfaro M."/>
            <person name="Ramirez L."/>
            <person name="Pisabarro A.G."/>
            <person name="Kuo A."/>
            <person name="Tritt A."/>
            <person name="Lipzen A."/>
            <person name="He G."/>
            <person name="Yan M."/>
            <person name="Ng V."/>
            <person name="Cullen D."/>
            <person name="Martin F."/>
            <person name="Rosso M.-N."/>
            <person name="Henrissat B."/>
            <person name="Hibbett D."/>
            <person name="Martinez A.T."/>
            <person name="Grigoriev I.V."/>
        </authorList>
    </citation>
    <scope>NUCLEOTIDE SEQUENCE</scope>
    <source>
        <strain evidence="2">ATCC 90797</strain>
    </source>
</reference>
<gene>
    <name evidence="2" type="ORF">BDN71DRAFT_1590140</name>
</gene>
<sequence length="1094" mass="124924">MWHWVVVGNPKELEGLSDIFQLEIILSVAHWSITLSFHSSFTATMHYLWLLLLMGYTCQFCSLNFDGARDIRNHLMKGCKGQREDPSLLDASERYQAKKRKRKEAQAAHRRALMIPSSAAVENEGDDADWHDVPQPDEQSVMEDVNLDPPMHTGVHTPTEPPLLTTRSGRPRHLTWKVLQHQQHISPVHPPVANVTMANLEKGFNEDAPAPDVPSDSLLNIEALPPSLRDEEPTNAFFPFSNSTLFGLLRWKWSSSNSKSDLEFRKLFDFLCSPEFSQVDANNTTLDSETRRVDAFLDGSNFSASTSKLDSSVLLGAWKEVSVPISIPDGQTHPSIQLSPTFQVPGLHYRSLVEVIKDVISNPDLATYFHYTPYRQYFEPPVIPPRLSTPVDDTVSDPEPPMRVYDELYLSDAMINAHIELQNQPPEENCCLERVVAAVMLYSDSTHLASFGTVSAWPVYMSFGNQSKYSEVPTSNAFSDRLSPFNFNIFDALVPDLMHEIELGTWKALFIHLIRILVANGGIAIQKLNEGYHSVPTFGKAMIRKFSNNALSMTKLAARDFEDLLQCAGPVFEGHLDQLHDDNVQKLLFTFAEWHTLAKLRMHTDVTLESLDRATTELGHQLRHFEKHICPSFNTKELPKEEAARGHRQSRKQKPVGSTTSTAKDKAVAGPKIKKFNLSTYKFHSMGDYVHKIRRFGTTDSYSTQTGELQHRHLKVFYIRMSKKKALQQMTKHEARERLIHIVHARVHKLSRLSELHRRSPPQSQIIAEESQLFSPPAVHHHVAKSLNSPRNIYSIIAQHPDDPALEDFIPKLKRHILFHLTHPDEYIEDEEFEREQWNKVMIAGDHIYVHKTLHVSYMTYDLRHGEDTMNPRTHSDVMVLKRNEADAHPFSYARILGVFHAKVEHEDLSPMPQDINVLWVRWFQVDSKYRSGMKSKRLTRLSFIKGTDAFGFVSPDEVIRGSHIIPAFAWGPTDTLLGCSVARQTFHMDILDKNFSWPKDPEMDDYLYHYVNFFVDCDMSMRYHGGGIGHYKVSFHDDEHTERDPGTEDPILDDDQPNNIVDEESGSDSDEESEDSELEDWVDEEDALGYSAP</sequence>
<accession>A0A9P5ZYC9</accession>
<keyword evidence="3" id="KW-1185">Reference proteome</keyword>
<dbReference type="AlphaFoldDB" id="A0A9P5ZYC9"/>
<feature type="region of interest" description="Disordered" evidence="1">
    <location>
        <begin position="639"/>
        <end position="668"/>
    </location>
</feature>
<evidence type="ECO:0000256" key="1">
    <source>
        <dbReference type="SAM" id="MobiDB-lite"/>
    </source>
</evidence>
<dbReference type="Proteomes" id="UP000807025">
    <property type="component" value="Unassembled WGS sequence"/>
</dbReference>
<dbReference type="OrthoDB" id="2687259at2759"/>
<evidence type="ECO:0000313" key="3">
    <source>
        <dbReference type="Proteomes" id="UP000807025"/>
    </source>
</evidence>
<evidence type="ECO:0000313" key="2">
    <source>
        <dbReference type="EMBL" id="KAF9494925.1"/>
    </source>
</evidence>
<proteinExistence type="predicted"/>
<dbReference type="EMBL" id="MU154567">
    <property type="protein sequence ID" value="KAF9494925.1"/>
    <property type="molecule type" value="Genomic_DNA"/>
</dbReference>
<protein>
    <submittedName>
        <fullName evidence="2">Uncharacterized protein</fullName>
    </submittedName>
</protein>
<comment type="caution">
    <text evidence="2">The sequence shown here is derived from an EMBL/GenBank/DDBJ whole genome shotgun (WGS) entry which is preliminary data.</text>
</comment>
<organism evidence="2 3">
    <name type="scientific">Pleurotus eryngii</name>
    <name type="common">Boletus of the steppes</name>
    <dbReference type="NCBI Taxonomy" id="5323"/>
    <lineage>
        <taxon>Eukaryota</taxon>
        <taxon>Fungi</taxon>
        <taxon>Dikarya</taxon>
        <taxon>Basidiomycota</taxon>
        <taxon>Agaricomycotina</taxon>
        <taxon>Agaricomycetes</taxon>
        <taxon>Agaricomycetidae</taxon>
        <taxon>Agaricales</taxon>
        <taxon>Pleurotineae</taxon>
        <taxon>Pleurotaceae</taxon>
        <taxon>Pleurotus</taxon>
    </lineage>
</organism>
<dbReference type="InterPro" id="IPR041078">
    <property type="entry name" value="Plavaka"/>
</dbReference>
<name>A0A9P5ZYC9_PLEER</name>